<evidence type="ECO:0000313" key="2">
    <source>
        <dbReference type="Proteomes" id="UP000053825"/>
    </source>
</evidence>
<evidence type="ECO:0008006" key="3">
    <source>
        <dbReference type="Google" id="ProtNLM"/>
    </source>
</evidence>
<evidence type="ECO:0000313" key="1">
    <source>
        <dbReference type="EMBL" id="KOC60682.1"/>
    </source>
</evidence>
<keyword evidence="2" id="KW-1185">Reference proteome</keyword>
<reference evidence="1 2" key="1">
    <citation type="submission" date="2015-07" db="EMBL/GenBank/DDBJ databases">
        <title>The genome of Habropoda laboriosa.</title>
        <authorList>
            <person name="Pan H."/>
            <person name="Kapheim K."/>
        </authorList>
    </citation>
    <scope>NUCLEOTIDE SEQUENCE [LARGE SCALE GENOMIC DNA]</scope>
    <source>
        <strain evidence="1">0110345459</strain>
    </source>
</reference>
<gene>
    <name evidence="1" type="ORF">WH47_07425</name>
</gene>
<dbReference type="Proteomes" id="UP000053825">
    <property type="component" value="Unassembled WGS sequence"/>
</dbReference>
<sequence length="60" mass="7283">MIHENLCQTTQLALRINVNQSIIVYYLKKFNIVSKLDIWTPHELTQRNLVKFFEQNHNQR</sequence>
<dbReference type="EMBL" id="KQ414797">
    <property type="protein sequence ID" value="KOC60682.1"/>
    <property type="molecule type" value="Genomic_DNA"/>
</dbReference>
<protein>
    <recommendedName>
        <fullName evidence="3">Histone-lysine N-methyltransferase SETMAR</fullName>
    </recommendedName>
</protein>
<proteinExistence type="predicted"/>
<accession>A0A0L7QPX5</accession>
<dbReference type="AlphaFoldDB" id="A0A0L7QPX5"/>
<name>A0A0L7QPX5_9HYME</name>
<organism evidence="1 2">
    <name type="scientific">Habropoda laboriosa</name>
    <dbReference type="NCBI Taxonomy" id="597456"/>
    <lineage>
        <taxon>Eukaryota</taxon>
        <taxon>Metazoa</taxon>
        <taxon>Ecdysozoa</taxon>
        <taxon>Arthropoda</taxon>
        <taxon>Hexapoda</taxon>
        <taxon>Insecta</taxon>
        <taxon>Pterygota</taxon>
        <taxon>Neoptera</taxon>
        <taxon>Endopterygota</taxon>
        <taxon>Hymenoptera</taxon>
        <taxon>Apocrita</taxon>
        <taxon>Aculeata</taxon>
        <taxon>Apoidea</taxon>
        <taxon>Anthophila</taxon>
        <taxon>Apidae</taxon>
        <taxon>Habropoda</taxon>
    </lineage>
</organism>